<dbReference type="AlphaFoldDB" id="A0A1S7TYT2"/>
<sequence>MTMVTVFKDYAVQGKHPAAPSAFDLTPEKFDGLPTHMRSDLCRMLTDAGYSARRILQLCGISAMVLAEHLAQRHKYCMPERMQTARHSGERITPRQVDEIVEGLDLYACRVLAKIPKVGRTHWRRGQIEDETGLRHNYGVHALKDLQAKGLVRPIGVAEQGFIQPYELTKVGAVVAEAIDPRDVSTATKGDG</sequence>
<evidence type="ECO:0000313" key="1">
    <source>
        <dbReference type="EMBL" id="CVI59477.1"/>
    </source>
</evidence>
<name>A0A1S7TYT2_9HYPH</name>
<protein>
    <submittedName>
        <fullName evidence="1">Uncharacterized protein</fullName>
    </submittedName>
</protein>
<gene>
    <name evidence="1" type="ORF">AGR7A_Lc120558</name>
</gene>
<dbReference type="RefSeq" id="WP_080854290.1">
    <property type="nucleotide sequence ID" value="NZ_LT009776.1"/>
</dbReference>
<reference evidence="1" key="1">
    <citation type="submission" date="2016-01" db="EMBL/GenBank/DDBJ databases">
        <authorList>
            <person name="Regsiter A."/>
            <person name="william w."/>
        </authorList>
    </citation>
    <scope>NUCLEOTIDE SEQUENCE</scope>
    <source>
        <strain evidence="1">NCPPB 1641</strain>
    </source>
</reference>
<dbReference type="Proteomes" id="UP000192140">
    <property type="component" value="Unassembled WGS sequence"/>
</dbReference>
<organism evidence="1 2">
    <name type="scientific">Agrobacterium deltaense NCPPB 1641</name>
    <dbReference type="NCBI Taxonomy" id="1183425"/>
    <lineage>
        <taxon>Bacteria</taxon>
        <taxon>Pseudomonadati</taxon>
        <taxon>Pseudomonadota</taxon>
        <taxon>Alphaproteobacteria</taxon>
        <taxon>Hyphomicrobiales</taxon>
        <taxon>Rhizobiaceae</taxon>
        <taxon>Rhizobium/Agrobacterium group</taxon>
        <taxon>Agrobacterium</taxon>
    </lineage>
</organism>
<accession>A0A1S7TYT2</accession>
<comment type="caution">
    <text evidence="1">The sequence shown here is derived from an EMBL/GenBank/DDBJ whole genome shotgun (WGS) entry which is preliminary data.</text>
</comment>
<keyword evidence="2" id="KW-1185">Reference proteome</keyword>
<dbReference type="EMBL" id="FCNP01000033">
    <property type="protein sequence ID" value="CVI59477.1"/>
    <property type="molecule type" value="Genomic_DNA"/>
</dbReference>
<evidence type="ECO:0000313" key="2">
    <source>
        <dbReference type="Proteomes" id="UP000192140"/>
    </source>
</evidence>
<proteinExistence type="predicted"/>